<gene>
    <name evidence="1" type="ORF">FDP41_011972</name>
</gene>
<evidence type="ECO:0000313" key="1">
    <source>
        <dbReference type="EMBL" id="KAF0982111.1"/>
    </source>
</evidence>
<dbReference type="RefSeq" id="XP_044566824.1">
    <property type="nucleotide sequence ID" value="XM_044702440.1"/>
</dbReference>
<dbReference type="Proteomes" id="UP000444721">
    <property type="component" value="Unassembled WGS sequence"/>
</dbReference>
<dbReference type="EMBL" id="VFQX01000012">
    <property type="protein sequence ID" value="KAF0982111.1"/>
    <property type="molecule type" value="Genomic_DNA"/>
</dbReference>
<dbReference type="GeneID" id="68119187"/>
<protein>
    <submittedName>
        <fullName evidence="1">Uncharacterized protein</fullName>
    </submittedName>
</protein>
<proteinExistence type="predicted"/>
<dbReference type="OrthoDB" id="10265644at2759"/>
<accession>A0A6A5C4T0</accession>
<reference evidence="1 2" key="1">
    <citation type="journal article" date="2019" name="Sci. Rep.">
        <title>Nanopore sequencing improves the draft genome of the human pathogenic amoeba Naegleria fowleri.</title>
        <authorList>
            <person name="Liechti N."/>
            <person name="Schurch N."/>
            <person name="Bruggmann R."/>
            <person name="Wittwer M."/>
        </authorList>
    </citation>
    <scope>NUCLEOTIDE SEQUENCE [LARGE SCALE GENOMIC DNA]</scope>
    <source>
        <strain evidence="1 2">ATCC 30894</strain>
    </source>
</reference>
<keyword evidence="2" id="KW-1185">Reference proteome</keyword>
<dbReference type="OMA" id="KECENIW"/>
<dbReference type="InterPro" id="IPR052058">
    <property type="entry name" value="Alcohol_O-acetyltransferase"/>
</dbReference>
<dbReference type="AlphaFoldDB" id="A0A6A5C4T0"/>
<comment type="caution">
    <text evidence="1">The sequence shown here is derived from an EMBL/GenBank/DDBJ whole genome shotgun (WGS) entry which is preliminary data.</text>
</comment>
<dbReference type="SUPFAM" id="SSF52777">
    <property type="entry name" value="CoA-dependent acyltransferases"/>
    <property type="match status" value="1"/>
</dbReference>
<sequence>MSLPICSCLFPKQRCFSKSILRKLCAQITLQSTRCFSFSQSSLELAANGSFELNNDIEDLNHQNVSIIDERPVSLSERSYLTPSMKEYGNGLVWRVLRFKIVPSTHSDSIFQPSIWKNTFHLLLKEALKRIQKSQPLLRSKIISSDEEKGKSSSNEGGSSTGFKFVMLDDDHVPEIPFYEIQFDRHEYSSLRDYLEKYLLQKRFDLEKNFQLEVYYHADDDELSLMFCYNHCIGDGLSLSNFIGAVLKECENIWQNTHSNSANRNSGHHSCRKLLPSSDQIILQSNYNSFINKMKALMYGIPWVFKTLTTRINQTLVDESKRYEKRQMCLTELALDGTRTKALKNFSKLHALSQNSLLISLLSHAYLRAACQYYLNEHSQQKPFSNTLRIGYPVGLSLLPGLQSVLDGSKLTVHVGTMMRDVTITPNVACMNMTMTDRKQDINNREQENLLLSSIIDIAKDIKENHTKHFINQFTLINIMTSATNREKAILKSLETSDIHFGGIPLNFILTNNGNLDNVMKRCYQFSDSFSLLVESIQTVANTSALASALACGTLTLPADDSHNKEAQLMLSLSGVEPIISRDKLLAIQKELENLIECIVQGH</sequence>
<dbReference type="VEuPathDB" id="AmoebaDB:NfTy_023060"/>
<dbReference type="VEuPathDB" id="AmoebaDB:NF0069480"/>
<name>A0A6A5C4T0_NAEFO</name>
<dbReference type="PANTHER" id="PTHR28037:SF1">
    <property type="entry name" value="ALCOHOL O-ACETYLTRANSFERASE 1-RELATED"/>
    <property type="match status" value="1"/>
</dbReference>
<dbReference type="PANTHER" id="PTHR28037">
    <property type="entry name" value="ALCOHOL O-ACETYLTRANSFERASE 1-RELATED"/>
    <property type="match status" value="1"/>
</dbReference>
<dbReference type="VEuPathDB" id="AmoebaDB:FDP41_011972"/>
<dbReference type="VEuPathDB" id="AmoebaDB:NF0069470"/>
<organism evidence="1 2">
    <name type="scientific">Naegleria fowleri</name>
    <name type="common">Brain eating amoeba</name>
    <dbReference type="NCBI Taxonomy" id="5763"/>
    <lineage>
        <taxon>Eukaryota</taxon>
        <taxon>Discoba</taxon>
        <taxon>Heterolobosea</taxon>
        <taxon>Tetramitia</taxon>
        <taxon>Eutetramitia</taxon>
        <taxon>Vahlkampfiidae</taxon>
        <taxon>Naegleria</taxon>
    </lineage>
</organism>
<evidence type="ECO:0000313" key="2">
    <source>
        <dbReference type="Proteomes" id="UP000444721"/>
    </source>
</evidence>